<evidence type="ECO:0000313" key="2">
    <source>
        <dbReference type="Proteomes" id="UP000030690"/>
    </source>
</evidence>
<evidence type="ECO:0000313" key="1">
    <source>
        <dbReference type="EMBL" id="ETW18704.1"/>
    </source>
</evidence>
<dbReference type="EMBL" id="KI925078">
    <property type="protein sequence ID" value="ETW18704.1"/>
    <property type="molecule type" value="Genomic_DNA"/>
</dbReference>
<proteinExistence type="predicted"/>
<accession>A0A024V8D5</accession>
<reference evidence="1 2" key="1">
    <citation type="submission" date="2013-02" db="EMBL/GenBank/DDBJ databases">
        <title>The Genome Annotation of Plasmodium falciparum Vietnam Oak-Knoll (FVO).</title>
        <authorList>
            <consortium name="The Broad Institute Genome Sequencing Platform"/>
            <consortium name="The Broad Institute Genome Sequencing Center for Infectious Disease"/>
            <person name="Neafsey D."/>
            <person name="Hoffman S."/>
            <person name="Volkman S."/>
            <person name="Rosenthal P."/>
            <person name="Walker B."/>
            <person name="Young S.K."/>
            <person name="Zeng Q."/>
            <person name="Gargeya S."/>
            <person name="Fitzgerald M."/>
            <person name="Haas B."/>
            <person name="Abouelleil A."/>
            <person name="Allen A.W."/>
            <person name="Alvarado L."/>
            <person name="Arachchi H.M."/>
            <person name="Berlin A.M."/>
            <person name="Chapman S.B."/>
            <person name="Gainer-Dewar J."/>
            <person name="Goldberg J."/>
            <person name="Griggs A."/>
            <person name="Gujja S."/>
            <person name="Hansen M."/>
            <person name="Howarth C."/>
            <person name="Imamovic A."/>
            <person name="Ireland A."/>
            <person name="Larimer J."/>
            <person name="McCowan C."/>
            <person name="Murphy C."/>
            <person name="Pearson M."/>
            <person name="Poon T.W."/>
            <person name="Priest M."/>
            <person name="Roberts A."/>
            <person name="Saif S."/>
            <person name="Shea T."/>
            <person name="Sisk P."/>
            <person name="Sykes S."/>
            <person name="Wortman J."/>
            <person name="Nusbaum C."/>
            <person name="Birren B."/>
        </authorList>
    </citation>
    <scope>NUCLEOTIDE SEQUENCE [LARGE SCALE GENOMIC DNA]</scope>
    <source>
        <strain evidence="2">Vietnam Oak-Knoll (FVO)</strain>
    </source>
</reference>
<organism evidence="1 2">
    <name type="scientific">Plasmodium falciparum Vietnam Oak-Knoll</name>
    <name type="common">FVO</name>
    <dbReference type="NCBI Taxonomy" id="1036723"/>
    <lineage>
        <taxon>Eukaryota</taxon>
        <taxon>Sar</taxon>
        <taxon>Alveolata</taxon>
        <taxon>Apicomplexa</taxon>
        <taxon>Aconoidasida</taxon>
        <taxon>Haemosporida</taxon>
        <taxon>Plasmodiidae</taxon>
        <taxon>Plasmodium</taxon>
        <taxon>Plasmodium (Laverania)</taxon>
    </lineage>
</organism>
<gene>
    <name evidence="1" type="ORF">PFFVO_02600</name>
</gene>
<sequence>MNNQTIDGDTITIILKLF</sequence>
<protein>
    <submittedName>
        <fullName evidence="1">Uncharacterized protein</fullName>
    </submittedName>
</protein>
<reference evidence="1 2" key="2">
    <citation type="submission" date="2013-02" db="EMBL/GenBank/DDBJ databases">
        <title>The Genome Sequence of Plasmodium falciparum Vietnam Oak-Knoll (FVO).</title>
        <authorList>
            <consortium name="The Broad Institute Genome Sequencing Platform"/>
            <consortium name="The Broad Institute Genome Sequencing Center for Infectious Disease"/>
            <person name="Neafsey D."/>
            <person name="Cheeseman I."/>
            <person name="Volkman S."/>
            <person name="Adams J."/>
            <person name="Walker B."/>
            <person name="Young S.K."/>
            <person name="Zeng Q."/>
            <person name="Gargeya S."/>
            <person name="Fitzgerald M."/>
            <person name="Haas B."/>
            <person name="Abouelleil A."/>
            <person name="Alvarado L."/>
            <person name="Arachchi H.M."/>
            <person name="Berlin A.M."/>
            <person name="Chapman S.B."/>
            <person name="Dewar J."/>
            <person name="Goldberg J."/>
            <person name="Griggs A."/>
            <person name="Gujja S."/>
            <person name="Hansen M."/>
            <person name="Howarth C."/>
            <person name="Imamovic A."/>
            <person name="Larimer J."/>
            <person name="McCowan C."/>
            <person name="Murphy C."/>
            <person name="Neiman D."/>
            <person name="Pearson M."/>
            <person name="Priest M."/>
            <person name="Roberts A."/>
            <person name="Saif S."/>
            <person name="Shea T."/>
            <person name="Sisk P."/>
            <person name="Sykes S."/>
            <person name="Wortman J."/>
            <person name="Nusbaum C."/>
            <person name="Birren B."/>
        </authorList>
    </citation>
    <scope>NUCLEOTIDE SEQUENCE [LARGE SCALE GENOMIC DNA]</scope>
    <source>
        <strain evidence="2">Vietnam Oak-Knoll (FVO)</strain>
    </source>
</reference>
<dbReference type="Proteomes" id="UP000030690">
    <property type="component" value="Unassembled WGS sequence"/>
</dbReference>
<dbReference type="AlphaFoldDB" id="A0A024V8D5"/>
<name>A0A024V8D5_PLAFA</name>